<dbReference type="Proteomes" id="UP000242287">
    <property type="component" value="Unassembled WGS sequence"/>
</dbReference>
<dbReference type="OrthoDB" id="3238347at2759"/>
<sequence>MGKSAKYHKRIPKKLKFTDHPPHPTTTSTTPLTSSSPKKVQNAKKRTDLKAKASKFKSSNLDGGLLGGADYVALLMGGRRKAQEEAQKLPHDEEHS</sequence>
<reference evidence="2 3" key="1">
    <citation type="submission" date="2014-02" db="EMBL/GenBank/DDBJ databases">
        <title>Transposable element dynamics among asymbiotic and ectomycorrhizal Amanita fungi.</title>
        <authorList>
            <consortium name="DOE Joint Genome Institute"/>
            <person name="Hess J."/>
            <person name="Skrede I."/>
            <person name="Wolfe B."/>
            <person name="LaButti K."/>
            <person name="Ohm R.A."/>
            <person name="Grigoriev I.V."/>
            <person name="Pringle A."/>
        </authorList>
    </citation>
    <scope>NUCLEOTIDE SEQUENCE [LARGE SCALE GENOMIC DNA]</scope>
    <source>
        <strain evidence="2 3">SKay4041</strain>
    </source>
</reference>
<feature type="region of interest" description="Disordered" evidence="1">
    <location>
        <begin position="1"/>
        <end position="51"/>
    </location>
</feature>
<protein>
    <submittedName>
        <fullName evidence="2">Uncharacterized protein</fullName>
    </submittedName>
</protein>
<gene>
    <name evidence="2" type="ORF">AMATHDRAFT_137999</name>
</gene>
<name>A0A2A9NTF0_9AGAR</name>
<dbReference type="EMBL" id="KZ301974">
    <property type="protein sequence ID" value="PFH53368.1"/>
    <property type="molecule type" value="Genomic_DNA"/>
</dbReference>
<feature type="compositionally biased region" description="Low complexity" evidence="1">
    <location>
        <begin position="25"/>
        <end position="37"/>
    </location>
</feature>
<evidence type="ECO:0000313" key="3">
    <source>
        <dbReference type="Proteomes" id="UP000242287"/>
    </source>
</evidence>
<feature type="compositionally biased region" description="Basic residues" evidence="1">
    <location>
        <begin position="1"/>
        <end position="15"/>
    </location>
</feature>
<organism evidence="2 3">
    <name type="scientific">Amanita thiersii Skay4041</name>
    <dbReference type="NCBI Taxonomy" id="703135"/>
    <lineage>
        <taxon>Eukaryota</taxon>
        <taxon>Fungi</taxon>
        <taxon>Dikarya</taxon>
        <taxon>Basidiomycota</taxon>
        <taxon>Agaricomycotina</taxon>
        <taxon>Agaricomycetes</taxon>
        <taxon>Agaricomycetidae</taxon>
        <taxon>Agaricales</taxon>
        <taxon>Pluteineae</taxon>
        <taxon>Amanitaceae</taxon>
        <taxon>Amanita</taxon>
    </lineage>
</organism>
<evidence type="ECO:0000313" key="2">
    <source>
        <dbReference type="EMBL" id="PFH53368.1"/>
    </source>
</evidence>
<evidence type="ECO:0000256" key="1">
    <source>
        <dbReference type="SAM" id="MobiDB-lite"/>
    </source>
</evidence>
<accession>A0A2A9NTF0</accession>
<keyword evidence="3" id="KW-1185">Reference proteome</keyword>
<proteinExistence type="predicted"/>
<dbReference type="AlphaFoldDB" id="A0A2A9NTF0"/>